<keyword evidence="4" id="KW-1185">Reference proteome</keyword>
<gene>
    <name evidence="3" type="ORF">pipiens_001662</name>
</gene>
<name>A0ABD1CCE4_CULPP</name>
<evidence type="ECO:0000256" key="1">
    <source>
        <dbReference type="SAM" id="MobiDB-lite"/>
    </source>
</evidence>
<reference evidence="3 4" key="1">
    <citation type="submission" date="2024-05" db="EMBL/GenBank/DDBJ databases">
        <title>Culex pipiens pipiens assembly and annotation.</title>
        <authorList>
            <person name="Alout H."/>
            <person name="Durand T."/>
        </authorList>
    </citation>
    <scope>NUCLEOTIDE SEQUENCE [LARGE SCALE GENOMIC DNA]</scope>
    <source>
        <strain evidence="3">HA-2024</strain>
        <tissue evidence="3">Whole body</tissue>
    </source>
</reference>
<proteinExistence type="predicted"/>
<sequence length="172" mass="18858">MILTVGRHKVRKDQVTVPRFYLNRATILLTFRVQSRALVESKPVLVEPIDFEGFIAKNKTLIQNDPQRELLLYPSDDVTEVTLPKKFRTVTSNIPSFAALPSVPSSPSNGAANGNNHPTSPQTAGKAATPPGGGNLQGHLLTRQALHTYESANHLIHYKYSAYGGTCLDLPR</sequence>
<organism evidence="3 4">
    <name type="scientific">Culex pipiens pipiens</name>
    <name type="common">Northern house mosquito</name>
    <dbReference type="NCBI Taxonomy" id="38569"/>
    <lineage>
        <taxon>Eukaryota</taxon>
        <taxon>Metazoa</taxon>
        <taxon>Ecdysozoa</taxon>
        <taxon>Arthropoda</taxon>
        <taxon>Hexapoda</taxon>
        <taxon>Insecta</taxon>
        <taxon>Pterygota</taxon>
        <taxon>Neoptera</taxon>
        <taxon>Endopterygota</taxon>
        <taxon>Diptera</taxon>
        <taxon>Nematocera</taxon>
        <taxon>Culicoidea</taxon>
        <taxon>Culicidae</taxon>
        <taxon>Culicinae</taxon>
        <taxon>Culicini</taxon>
        <taxon>Culex</taxon>
        <taxon>Culex</taxon>
    </lineage>
</organism>
<dbReference type="PANTHER" id="PTHR23317:SF26">
    <property type="entry name" value="ZIZIMIN, ISOFORM K"/>
    <property type="match status" value="1"/>
</dbReference>
<accession>A0ABD1CCE4</accession>
<evidence type="ECO:0000313" key="3">
    <source>
        <dbReference type="EMBL" id="KAL1374062.1"/>
    </source>
</evidence>
<dbReference type="AlphaFoldDB" id="A0ABD1CCE4"/>
<dbReference type="EMBL" id="JBEHCU010013703">
    <property type="protein sequence ID" value="KAL1374062.1"/>
    <property type="molecule type" value="Genomic_DNA"/>
</dbReference>
<evidence type="ECO:0000313" key="4">
    <source>
        <dbReference type="Proteomes" id="UP001562425"/>
    </source>
</evidence>
<feature type="domain" description="Dedicator of cytokinesis C/D N-terminal" evidence="2">
    <location>
        <begin position="45"/>
        <end position="96"/>
    </location>
</feature>
<evidence type="ECO:0000259" key="2">
    <source>
        <dbReference type="Pfam" id="PF11878"/>
    </source>
</evidence>
<feature type="region of interest" description="Disordered" evidence="1">
    <location>
        <begin position="98"/>
        <end position="138"/>
    </location>
</feature>
<dbReference type="Proteomes" id="UP001562425">
    <property type="component" value="Unassembled WGS sequence"/>
</dbReference>
<dbReference type="Pfam" id="PF11878">
    <property type="entry name" value="DOCK_C-D_N"/>
    <property type="match status" value="1"/>
</dbReference>
<comment type="caution">
    <text evidence="3">The sequence shown here is derived from an EMBL/GenBank/DDBJ whole genome shotgun (WGS) entry which is preliminary data.</text>
</comment>
<dbReference type="InterPro" id="IPR021816">
    <property type="entry name" value="DOCK_C/D_N"/>
</dbReference>
<dbReference type="PANTHER" id="PTHR23317">
    <property type="entry name" value="DEDICATOR OF CYTOKINESIS DOCK"/>
    <property type="match status" value="1"/>
</dbReference>
<protein>
    <recommendedName>
        <fullName evidence="2">Dedicator of cytokinesis C/D N-terminal domain-containing protein</fullName>
    </recommendedName>
</protein>
<dbReference type="InterPro" id="IPR026791">
    <property type="entry name" value="DOCK"/>
</dbReference>
<feature type="compositionally biased region" description="Low complexity" evidence="1">
    <location>
        <begin position="105"/>
        <end position="116"/>
    </location>
</feature>